<dbReference type="SUPFAM" id="SSF48371">
    <property type="entry name" value="ARM repeat"/>
    <property type="match status" value="1"/>
</dbReference>
<dbReference type="Proteomes" id="UP000240505">
    <property type="component" value="Chromosome"/>
</dbReference>
<protein>
    <recommendedName>
        <fullName evidence="3">HEAT repeat domain-containing protein</fullName>
    </recommendedName>
</protein>
<name>A0A2R4CBJ4_9BURK</name>
<proteinExistence type="predicted"/>
<evidence type="ECO:0000313" key="1">
    <source>
        <dbReference type="EMBL" id="AVR96965.1"/>
    </source>
</evidence>
<dbReference type="InterPro" id="IPR011989">
    <property type="entry name" value="ARM-like"/>
</dbReference>
<keyword evidence="2" id="KW-1185">Reference proteome</keyword>
<dbReference type="InterPro" id="IPR016024">
    <property type="entry name" value="ARM-type_fold"/>
</dbReference>
<dbReference type="Gene3D" id="1.25.10.10">
    <property type="entry name" value="Leucine-rich Repeat Variant"/>
    <property type="match status" value="1"/>
</dbReference>
<evidence type="ECO:0008006" key="3">
    <source>
        <dbReference type="Google" id="ProtNLM"/>
    </source>
</evidence>
<sequence length="289" mass="31304">MGPEPVRAFVMQAQAALRQHGPDHLATLAEPLRALFGRPGMLEELVNCYLRRVLDGTMHGGDASVQVDMLLLCHAPVLSLRVIKDRADVASLAVRPWRDTLVNYPANTLILVRGGAPVTVDWYCLQPGATFDVFDASLAIRYESTERYADGSLIQVDARRRFPVLPEGRGVTWIALASAPVNAQIVSFERDTLRPLGASMASEDHSVLCVLLDLLEPHAPDYPLAAVLALTAHPDHHVRWAAVTALGRHDGAAALGVVRALAAGDSHRFVRTAARRTLERLAAAEATPC</sequence>
<organism evidence="1 2">
    <name type="scientific">Pseudoduganella armeniaca</name>
    <dbReference type="NCBI Taxonomy" id="2072590"/>
    <lineage>
        <taxon>Bacteria</taxon>
        <taxon>Pseudomonadati</taxon>
        <taxon>Pseudomonadota</taxon>
        <taxon>Betaproteobacteria</taxon>
        <taxon>Burkholderiales</taxon>
        <taxon>Oxalobacteraceae</taxon>
        <taxon>Telluria group</taxon>
        <taxon>Pseudoduganella</taxon>
    </lineage>
</organism>
<evidence type="ECO:0000313" key="2">
    <source>
        <dbReference type="Proteomes" id="UP000240505"/>
    </source>
</evidence>
<dbReference type="OrthoDB" id="8750356at2"/>
<dbReference type="EMBL" id="CP028324">
    <property type="protein sequence ID" value="AVR96965.1"/>
    <property type="molecule type" value="Genomic_DNA"/>
</dbReference>
<dbReference type="Pfam" id="PF13646">
    <property type="entry name" value="HEAT_2"/>
    <property type="match status" value="1"/>
</dbReference>
<dbReference type="AlphaFoldDB" id="A0A2R4CBJ4"/>
<reference evidence="1 2" key="1">
    <citation type="submission" date="2018-03" db="EMBL/GenBank/DDBJ databases">
        <title>Massilia armeniaca sp. nov., isolated from desert soil.</title>
        <authorList>
            <person name="Huang H."/>
            <person name="Ren M."/>
        </authorList>
    </citation>
    <scope>NUCLEOTIDE SEQUENCE [LARGE SCALE GENOMIC DNA]</scope>
    <source>
        <strain evidence="1 2">ZMN-3</strain>
    </source>
</reference>
<accession>A0A2R4CBJ4</accession>
<gene>
    <name evidence="1" type="ORF">C9I28_15865</name>
</gene>
<dbReference type="KEGG" id="masz:C9I28_15865"/>